<evidence type="ECO:0000313" key="1">
    <source>
        <dbReference type="EMBL" id="AYQ55631.1"/>
    </source>
</evidence>
<dbReference type="AlphaFoldDB" id="A0A3G3IIQ5"/>
<dbReference type="Pfam" id="PF02596">
    <property type="entry name" value="DUF169"/>
    <property type="match status" value="1"/>
</dbReference>
<dbReference type="RefSeq" id="WP_015505412.1">
    <property type="nucleotide sequence ID" value="NZ_CAYARL010000009.1"/>
</dbReference>
<gene>
    <name evidence="1" type="ORF">BKD89_07480</name>
</gene>
<dbReference type="Proteomes" id="UP000273278">
    <property type="component" value="Chromosome"/>
</dbReference>
<protein>
    <recommendedName>
        <fullName evidence="3">DUF169 domain-containing protein</fullName>
    </recommendedName>
</protein>
<name>A0A3G3IIQ5_9ARCH</name>
<organism evidence="1 2">
    <name type="scientific">Methanomethylophilus alvi</name>
    <dbReference type="NCBI Taxonomy" id="1291540"/>
    <lineage>
        <taxon>Archaea</taxon>
        <taxon>Methanobacteriati</taxon>
        <taxon>Thermoplasmatota</taxon>
        <taxon>Thermoplasmata</taxon>
        <taxon>Methanomassiliicoccales</taxon>
        <taxon>Methanomethylophilaceae</taxon>
        <taxon>Methanomethylophilus</taxon>
    </lineage>
</organism>
<dbReference type="OMA" id="FEYFLSC"/>
<dbReference type="GeneID" id="41322295"/>
<proteinExistence type="predicted"/>
<reference evidence="1 2" key="1">
    <citation type="submission" date="2016-10" db="EMBL/GenBank/DDBJ databases">
        <title>Complete genome of the TMA-utilizing, human hosted archaeon Methanomethylophilus alvus Gen. nov, sp. nov., strain Mx-05, derived from a pure culture.</title>
        <authorList>
            <person name="Brugere J.-F."/>
            <person name="Ben Hania W."/>
            <person name="Chaudhary P.P."/>
            <person name="Gaci N."/>
            <person name="Borrel G."/>
            <person name="Cao Van Tuat L."/>
            <person name="Fardeau M.-L."/>
            <person name="Harris H.M.B."/>
            <person name="O'Toole P.W."/>
            <person name="Ollivier B."/>
        </authorList>
    </citation>
    <scope>NUCLEOTIDE SEQUENCE [LARGE SCALE GENOMIC DNA]</scope>
    <source>
        <strain evidence="1 2">Mx-05</strain>
    </source>
</reference>
<evidence type="ECO:0000313" key="2">
    <source>
        <dbReference type="Proteomes" id="UP000273278"/>
    </source>
</evidence>
<accession>A0A3G3IIQ5</accession>
<dbReference type="InterPro" id="IPR003748">
    <property type="entry name" value="DUF169"/>
</dbReference>
<evidence type="ECO:0008006" key="3">
    <source>
        <dbReference type="Google" id="ProtNLM"/>
    </source>
</evidence>
<dbReference type="EMBL" id="CP017686">
    <property type="protein sequence ID" value="AYQ55631.1"/>
    <property type="molecule type" value="Genomic_DNA"/>
</dbReference>
<sequence length="244" mass="26560">MSRLTDAIKLSTRPVAIYRTDSIPADASVPSAHCSIPSLLMKCARTGVKCAADKEHVYCHGALSGFGFGGIPDRERSACNLSVLPEGSDSKHGGKAHFMCPDIARMQLDGIKDYGDGNDAIVFQDLEEAMAEGRDIEVVVFIADPTRISALALLAGFDKKTPGAAMIAPYGHACQQVYAIPRAEGESDDPHAVLGMTDLYARRFIDHDKFTFSVPYKLYLRMEQNVDRSFLGKDSWPDTLGKCI</sequence>